<accession>A0AC34RSS7</accession>
<name>A0AC34RSS7_9BILA</name>
<sequence length="85" mass="9899">MIDCGSCSICLDDIEHENAGQCGHIFHDSCIRSWIKHKTNCPRCQKTVFSFEIQKLYFDVAEIDHKRTVKILRQTAEIIEKSEKE</sequence>
<dbReference type="Proteomes" id="UP000887576">
    <property type="component" value="Unplaced"/>
</dbReference>
<dbReference type="WBParaSite" id="JU765_v2.g9599.t1">
    <property type="protein sequence ID" value="JU765_v2.g9599.t1"/>
    <property type="gene ID" value="JU765_v2.g9599"/>
</dbReference>
<organism evidence="1 2">
    <name type="scientific">Panagrolaimus sp. JU765</name>
    <dbReference type="NCBI Taxonomy" id="591449"/>
    <lineage>
        <taxon>Eukaryota</taxon>
        <taxon>Metazoa</taxon>
        <taxon>Ecdysozoa</taxon>
        <taxon>Nematoda</taxon>
        <taxon>Chromadorea</taxon>
        <taxon>Rhabditida</taxon>
        <taxon>Tylenchina</taxon>
        <taxon>Panagrolaimomorpha</taxon>
        <taxon>Panagrolaimoidea</taxon>
        <taxon>Panagrolaimidae</taxon>
        <taxon>Panagrolaimus</taxon>
    </lineage>
</organism>
<evidence type="ECO:0000313" key="1">
    <source>
        <dbReference type="Proteomes" id="UP000887576"/>
    </source>
</evidence>
<proteinExistence type="predicted"/>
<evidence type="ECO:0000313" key="2">
    <source>
        <dbReference type="WBParaSite" id="JU765_v2.g9599.t1"/>
    </source>
</evidence>
<protein>
    <submittedName>
        <fullName evidence="2">RING-type domain-containing protein</fullName>
    </submittedName>
</protein>
<reference evidence="2" key="1">
    <citation type="submission" date="2022-11" db="UniProtKB">
        <authorList>
            <consortium name="WormBaseParasite"/>
        </authorList>
    </citation>
    <scope>IDENTIFICATION</scope>
</reference>